<gene>
    <name evidence="2" type="ORF">SAMN05192565_104169</name>
</gene>
<dbReference type="EMBL" id="FOPM01000004">
    <property type="protein sequence ID" value="SFG50453.1"/>
    <property type="molecule type" value="Genomic_DNA"/>
</dbReference>
<dbReference type="GO" id="GO:0015128">
    <property type="term" value="F:gluconate transmembrane transporter activity"/>
    <property type="evidence" value="ECO:0007669"/>
    <property type="project" value="InterPro"/>
</dbReference>
<keyword evidence="3" id="KW-1185">Reference proteome</keyword>
<dbReference type="RefSeq" id="WP_091969642.1">
    <property type="nucleotide sequence ID" value="NZ_FOPM01000004.1"/>
</dbReference>
<evidence type="ECO:0000313" key="3">
    <source>
        <dbReference type="Proteomes" id="UP000199229"/>
    </source>
</evidence>
<proteinExistence type="predicted"/>
<dbReference type="OrthoDB" id="86125at2"/>
<evidence type="ECO:0000256" key="1">
    <source>
        <dbReference type="SAM" id="Phobius"/>
    </source>
</evidence>
<reference evidence="3" key="1">
    <citation type="submission" date="2016-10" db="EMBL/GenBank/DDBJ databases">
        <authorList>
            <person name="Varghese N."/>
            <person name="Submissions S."/>
        </authorList>
    </citation>
    <scope>NUCLEOTIDE SEQUENCE [LARGE SCALE GENOMIC DNA]</scope>
    <source>
        <strain evidence="3">Gh-105</strain>
    </source>
</reference>
<dbReference type="PANTHER" id="PTHR30354">
    <property type="entry name" value="GNT FAMILY GLUCONATE TRANSPORTER"/>
    <property type="match status" value="1"/>
</dbReference>
<dbReference type="PANTHER" id="PTHR30354:SF7">
    <property type="entry name" value="BLL7963 PROTEIN"/>
    <property type="match status" value="1"/>
</dbReference>
<dbReference type="STRING" id="582675.SAMN05192565_104169"/>
<feature type="transmembrane region" description="Helical" evidence="1">
    <location>
        <begin position="57"/>
        <end position="77"/>
    </location>
</feature>
<feature type="transmembrane region" description="Helical" evidence="1">
    <location>
        <begin position="439"/>
        <end position="460"/>
    </location>
</feature>
<keyword evidence="1" id="KW-0472">Membrane</keyword>
<feature type="transmembrane region" description="Helical" evidence="1">
    <location>
        <begin position="276"/>
        <end position="300"/>
    </location>
</feature>
<protein>
    <submittedName>
        <fullName evidence="2">H+/gluconate symporter</fullName>
    </submittedName>
</protein>
<feature type="transmembrane region" description="Helical" evidence="1">
    <location>
        <begin position="233"/>
        <end position="256"/>
    </location>
</feature>
<keyword evidence="1" id="KW-1133">Transmembrane helix</keyword>
<accession>A0A1I2SDF4</accession>
<keyword evidence="1" id="KW-0812">Transmembrane</keyword>
<feature type="transmembrane region" description="Helical" evidence="1">
    <location>
        <begin position="178"/>
        <end position="198"/>
    </location>
</feature>
<dbReference type="GO" id="GO:0005886">
    <property type="term" value="C:plasma membrane"/>
    <property type="evidence" value="ECO:0007669"/>
    <property type="project" value="TreeGrafter"/>
</dbReference>
<organism evidence="2 3">
    <name type="scientific">Methylobacterium gossipiicola</name>
    <dbReference type="NCBI Taxonomy" id="582675"/>
    <lineage>
        <taxon>Bacteria</taxon>
        <taxon>Pseudomonadati</taxon>
        <taxon>Pseudomonadota</taxon>
        <taxon>Alphaproteobacteria</taxon>
        <taxon>Hyphomicrobiales</taxon>
        <taxon>Methylobacteriaceae</taxon>
        <taxon>Methylobacterium</taxon>
    </lineage>
</organism>
<name>A0A1I2SDF4_9HYPH</name>
<dbReference type="Proteomes" id="UP000199229">
    <property type="component" value="Unassembled WGS sequence"/>
</dbReference>
<dbReference type="AlphaFoldDB" id="A0A1I2SDF4"/>
<evidence type="ECO:0000313" key="2">
    <source>
        <dbReference type="EMBL" id="SFG50453.1"/>
    </source>
</evidence>
<sequence length="463" mass="47563">MSLAIALFALGFLMLVAYRGFSVILFAPIAALAAVLLTDPAAVLPVFSGLFMEKMVGFVKLYLPVFLLGAVFGKVIELSGFSRAIVTAVIELVGARRAVLSIVLVCNLLTYGGVSLFVVVFAVYPFAAEAFRLSDIPKRLIPGTIALGAFSYTMDALPGTPQIQNIIPTTFFGTDTWAAPWLGLIGAAFILAAGVTYLDARIAAAKRRGEGYGTGHANEPATMEATALAHPAVALLPLVVVGLANLAFTAAIPRLYGAKVETVLAGLDKPIVTTTASVTAIWAVELALIAGILTVLAFAWRPVSRGFAEGSRAAVAGALLAAMNTASEYGFGAVIAALPGFLVIRDALSAIPNPLVNEAVTVTALAGITGSASGGLSIALATMANTFIAAAEGAGIPMAVLHRVAAMASGGMDTLPHNGAVITLLAVTGLSHRQAYADIFAITVLKTSAVFLVIGVYYLTGIV</sequence>
<feature type="transmembrane region" description="Helical" evidence="1">
    <location>
        <begin position="98"/>
        <end position="124"/>
    </location>
</feature>
<dbReference type="InterPro" id="IPR003474">
    <property type="entry name" value="Glcn_transporter"/>
</dbReference>